<feature type="domain" description="Transcription initiation factor TFIID subunit 12" evidence="8">
    <location>
        <begin position="1035"/>
        <end position="1105"/>
    </location>
</feature>
<keyword evidence="10" id="KW-1185">Reference proteome</keyword>
<comment type="subcellular location">
    <subcellularLocation>
        <location evidence="1">Nucleus</location>
    </subcellularLocation>
</comment>
<evidence type="ECO:0000256" key="5">
    <source>
        <dbReference type="ARBA" id="ARBA00023242"/>
    </source>
</evidence>
<evidence type="ECO:0000256" key="2">
    <source>
        <dbReference type="ARBA" id="ARBA00007530"/>
    </source>
</evidence>
<dbReference type="GO" id="GO:0051123">
    <property type="term" value="P:RNA polymerase II preinitiation complex assembly"/>
    <property type="evidence" value="ECO:0007669"/>
    <property type="project" value="TreeGrafter"/>
</dbReference>
<evidence type="ECO:0000313" key="9">
    <source>
        <dbReference type="EMBL" id="OQE78723.1"/>
    </source>
</evidence>
<proteinExistence type="inferred from homology"/>
<dbReference type="InterPro" id="IPR009072">
    <property type="entry name" value="Histone-fold"/>
</dbReference>
<feature type="region of interest" description="Disordered" evidence="6">
    <location>
        <begin position="371"/>
        <end position="390"/>
    </location>
</feature>
<feature type="compositionally biased region" description="Low complexity" evidence="6">
    <location>
        <begin position="526"/>
        <end position="543"/>
    </location>
</feature>
<dbReference type="Gene3D" id="1.10.20.10">
    <property type="entry name" value="Histone, subunit A"/>
    <property type="match status" value="1"/>
</dbReference>
<dbReference type="Gene3D" id="2.120.10.80">
    <property type="entry name" value="Kelch-type beta propeller"/>
    <property type="match status" value="1"/>
</dbReference>
<feature type="compositionally biased region" description="Low complexity" evidence="6">
    <location>
        <begin position="993"/>
        <end position="1004"/>
    </location>
</feature>
<sequence>MVGLDGGLIPNDGDASNNYLVTLDLTSSFSASEGKNYKMTKIDTDVPKIKDMALWSNAENSTLYQYGGRFLDNITSEDTIWTYNVKGKLWSKQDGTIQPSRLEYGVYTNAPAIQAGFWIGGYRASGTTASITDSTRNYATGLIQLNTTTGQYTSLDGPYEAVEEGSLSYVPVGGRGILVYIGGDVPSIKDGINATMSSNPWSHVQVYDIAGAKWYNQSTTGTVTSRTQFCASVQHDESSSSYQIYVLGGADLKSKDTILDVNYLSIPSFKWYSAGPLDDPRMTLTCVTYGRQIFGIGGRRAWADDGKAGCYDAPAFIYDAQSETTRSSFDPALSSFSLSSSTASDIKASPSPSPWADSALRALFGKSEATANTTANNETSSTSEPQEVNTSDPAIKGAIAGGVVGGVAGLALIIGLLWFLIARDKKQKNAKLGEAEVVIRQAQPMSELPVGARDGRSELSGDMYMCLELPADNKREISELGSNCDRPYLKPQPICLDYPVSNTPTPRALESSAEHQYIITEMDGSQGQVGQPMGAPQQPQQPQHSNLIRTDQVQKLPHLSDQQKAQHTQLVRSLWDLLNTRDPQTHEYQQAHTKLSQLSQNLMKGMRVFQQSRQQAMQQHQQQQQAAAQGQPGQQPQQGQQTQPVQGPQGTQGPQGQPVQRTQSNNPQTINQLIPQIQARVSALNFFLPPNVTPEQVQTWIPEARLRYGIALQKQEVGRARMADLRSSYAQRQAQGNMSQEEMQEFKNRQLAAEKLFREGSEFLNKFKEQQESFKIQSQQNPQNQAMNQAGQANTPVNMNQAPVAPPVSTQSVPNAQAGAAANAMQSGQPQPPAPHTINSAVNAARQTAMSPSTSQPGQAPSAQSAGNTPVPISAPLPQVQRPQQPSQQGTPGGQVTFSQNPHPDGSTPTPPGPPQQVNQGPPRPLSHQAAISQAAQTYTNPTPQQQTMNQQAANQQAHPQGYLANRPGEASTRNTNMAIPKNLHVSTPEPVSMPGSRPSLSGGPSHGAMGMMGQPAIQKHPGYVLEGEGQRVLSKKMLDILVRQVTGGGEGEMLTPDAEEFILQMADDFVDEVVTQACRLAKLRPSSTLELRDIQLVLERNYNMRISGFSTDDLRTVKKPQPTQGWTQKMSAIQAAKVTQGKNE</sequence>
<evidence type="ECO:0000259" key="8">
    <source>
        <dbReference type="Pfam" id="PF03847"/>
    </source>
</evidence>
<dbReference type="CDD" id="cd07981">
    <property type="entry name" value="HFD_TAF12"/>
    <property type="match status" value="1"/>
</dbReference>
<comment type="similarity">
    <text evidence="2">Belongs to the TAF12 family.</text>
</comment>
<evidence type="ECO:0000256" key="6">
    <source>
        <dbReference type="SAM" id="MobiDB-lite"/>
    </source>
</evidence>
<dbReference type="SUPFAM" id="SSF117281">
    <property type="entry name" value="Kelch motif"/>
    <property type="match status" value="1"/>
</dbReference>
<dbReference type="FunFam" id="1.10.20.10:FF:000037">
    <property type="entry name" value="Transcription initiation factor TFIID subunit 12"/>
    <property type="match status" value="1"/>
</dbReference>
<feature type="transmembrane region" description="Helical" evidence="7">
    <location>
        <begin position="398"/>
        <end position="421"/>
    </location>
</feature>
<keyword evidence="7" id="KW-0812">Transmembrane</keyword>
<keyword evidence="3" id="KW-0805">Transcription regulation</keyword>
<evidence type="ECO:0000256" key="4">
    <source>
        <dbReference type="ARBA" id="ARBA00023163"/>
    </source>
</evidence>
<dbReference type="GO" id="GO:0046982">
    <property type="term" value="F:protein heterodimerization activity"/>
    <property type="evidence" value="ECO:0007669"/>
    <property type="project" value="InterPro"/>
</dbReference>
<comment type="caution">
    <text evidence="9">The sequence shown here is derived from an EMBL/GenBank/DDBJ whole genome shotgun (WGS) entry which is preliminary data.</text>
</comment>
<dbReference type="GO" id="GO:0017025">
    <property type="term" value="F:TBP-class protein binding"/>
    <property type="evidence" value="ECO:0007669"/>
    <property type="project" value="TreeGrafter"/>
</dbReference>
<keyword evidence="5" id="KW-0539">Nucleus</keyword>
<name>A0A1V6XU99_PENNA</name>
<feature type="compositionally biased region" description="Low complexity" evidence="6">
    <location>
        <begin position="610"/>
        <end position="663"/>
    </location>
</feature>
<feature type="region of interest" description="Disordered" evidence="6">
    <location>
        <begin position="609"/>
        <end position="665"/>
    </location>
</feature>
<reference evidence="10" key="1">
    <citation type="journal article" date="2017" name="Nat. Microbiol.">
        <title>Global analysis of biosynthetic gene clusters reveals vast potential of secondary metabolite production in Penicillium species.</title>
        <authorList>
            <person name="Nielsen J.C."/>
            <person name="Grijseels S."/>
            <person name="Prigent S."/>
            <person name="Ji B."/>
            <person name="Dainat J."/>
            <person name="Nielsen K.F."/>
            <person name="Frisvad J.C."/>
            <person name="Workman M."/>
            <person name="Nielsen J."/>
        </authorList>
    </citation>
    <scope>NUCLEOTIDE SEQUENCE [LARGE SCALE GENOMIC DNA]</scope>
    <source>
        <strain evidence="10">IBT 13039</strain>
    </source>
</reference>
<dbReference type="InterPro" id="IPR015915">
    <property type="entry name" value="Kelch-typ_b-propeller"/>
</dbReference>
<organism evidence="9 10">
    <name type="scientific">Penicillium nalgiovense</name>
    <dbReference type="NCBI Taxonomy" id="60175"/>
    <lineage>
        <taxon>Eukaryota</taxon>
        <taxon>Fungi</taxon>
        <taxon>Dikarya</taxon>
        <taxon>Ascomycota</taxon>
        <taxon>Pezizomycotina</taxon>
        <taxon>Eurotiomycetes</taxon>
        <taxon>Eurotiomycetidae</taxon>
        <taxon>Eurotiales</taxon>
        <taxon>Aspergillaceae</taxon>
        <taxon>Penicillium</taxon>
    </lineage>
</organism>
<feature type="region of interest" description="Disordered" evidence="6">
    <location>
        <begin position="795"/>
        <end position="1010"/>
    </location>
</feature>
<evidence type="ECO:0000256" key="7">
    <source>
        <dbReference type="SAM" id="Phobius"/>
    </source>
</evidence>
<feature type="compositionally biased region" description="Low complexity" evidence="6">
    <location>
        <begin position="371"/>
        <end position="384"/>
    </location>
</feature>
<feature type="compositionally biased region" description="Low complexity" evidence="6">
    <location>
        <begin position="815"/>
        <end position="824"/>
    </location>
</feature>
<dbReference type="Pfam" id="PF03847">
    <property type="entry name" value="TFIID_20kDa"/>
    <property type="match status" value="1"/>
</dbReference>
<dbReference type="STRING" id="60175.A0A1V6XU99"/>
<feature type="compositionally biased region" description="Polar residues" evidence="6">
    <location>
        <begin position="837"/>
        <end position="868"/>
    </location>
</feature>
<dbReference type="GO" id="GO:0005669">
    <property type="term" value="C:transcription factor TFIID complex"/>
    <property type="evidence" value="ECO:0007669"/>
    <property type="project" value="InterPro"/>
</dbReference>
<feature type="region of interest" description="Disordered" evidence="6">
    <location>
        <begin position="525"/>
        <end position="545"/>
    </location>
</feature>
<dbReference type="EMBL" id="MOOB01000054">
    <property type="protein sequence ID" value="OQE78723.1"/>
    <property type="molecule type" value="Genomic_DNA"/>
</dbReference>
<dbReference type="GO" id="GO:0003677">
    <property type="term" value="F:DNA binding"/>
    <property type="evidence" value="ECO:0007669"/>
    <property type="project" value="TreeGrafter"/>
</dbReference>
<evidence type="ECO:0000313" key="10">
    <source>
        <dbReference type="Proteomes" id="UP000191691"/>
    </source>
</evidence>
<gene>
    <name evidence="9" type="ORF">PENNAL_c0054G10966</name>
</gene>
<accession>A0A1V6XU99</accession>
<dbReference type="InterPro" id="IPR037794">
    <property type="entry name" value="TAF12"/>
</dbReference>
<keyword evidence="4" id="KW-0804">Transcription</keyword>
<dbReference type="PANTHER" id="PTHR12264">
    <property type="entry name" value="TRANSCRIPTION INITIATION FACTOR TFIID SUBUNIT 12"/>
    <property type="match status" value="1"/>
</dbReference>
<feature type="compositionally biased region" description="Low complexity" evidence="6">
    <location>
        <begin position="876"/>
        <end position="890"/>
    </location>
</feature>
<dbReference type="GO" id="GO:0000124">
    <property type="term" value="C:SAGA complex"/>
    <property type="evidence" value="ECO:0007669"/>
    <property type="project" value="InterPro"/>
</dbReference>
<dbReference type="AlphaFoldDB" id="A0A1V6XU99"/>
<keyword evidence="7" id="KW-0472">Membrane</keyword>
<protein>
    <recommendedName>
        <fullName evidence="8">Transcription initiation factor TFIID subunit 12 domain-containing protein</fullName>
    </recommendedName>
</protein>
<feature type="compositionally biased region" description="Low complexity" evidence="6">
    <location>
        <begin position="934"/>
        <end position="961"/>
    </location>
</feature>
<dbReference type="SUPFAM" id="SSF47113">
    <property type="entry name" value="Histone-fold"/>
    <property type="match status" value="1"/>
</dbReference>
<dbReference type="Proteomes" id="UP000191691">
    <property type="component" value="Unassembled WGS sequence"/>
</dbReference>
<keyword evidence="7" id="KW-1133">Transmembrane helix</keyword>
<dbReference type="InterPro" id="IPR003228">
    <property type="entry name" value="TFIID_TAF12_dom"/>
</dbReference>
<evidence type="ECO:0000256" key="1">
    <source>
        <dbReference type="ARBA" id="ARBA00004123"/>
    </source>
</evidence>
<evidence type="ECO:0000256" key="3">
    <source>
        <dbReference type="ARBA" id="ARBA00023015"/>
    </source>
</evidence>
<dbReference type="PANTHER" id="PTHR12264:SF21">
    <property type="entry name" value="TRANSCRIPTION INITIATION FACTOR TFIID SUBUNIT 12"/>
    <property type="match status" value="1"/>
</dbReference>